<dbReference type="PANTHER" id="PTHR31001:SF85">
    <property type="entry name" value="ZN(II)2CYS6 TRANSCRIPTION FACTOR (EUROFUNG)"/>
    <property type="match status" value="1"/>
</dbReference>
<dbReference type="PROSITE" id="PS50048">
    <property type="entry name" value="ZN2_CY6_FUNGAL_2"/>
    <property type="match status" value="1"/>
</dbReference>
<dbReference type="PANTHER" id="PTHR31001">
    <property type="entry name" value="UNCHARACTERIZED TRANSCRIPTIONAL REGULATORY PROTEIN"/>
    <property type="match status" value="1"/>
</dbReference>
<keyword evidence="2" id="KW-0479">Metal-binding</keyword>
<dbReference type="GO" id="GO:0000981">
    <property type="term" value="F:DNA-binding transcription factor activity, RNA polymerase II-specific"/>
    <property type="evidence" value="ECO:0007669"/>
    <property type="project" value="InterPro"/>
</dbReference>
<comment type="caution">
    <text evidence="6">The sequence shown here is derived from an EMBL/GenBank/DDBJ whole genome shotgun (WGS) entry which is preliminary data.</text>
</comment>
<feature type="compositionally biased region" description="Low complexity" evidence="4">
    <location>
        <begin position="122"/>
        <end position="134"/>
    </location>
</feature>
<comment type="subcellular location">
    <subcellularLocation>
        <location evidence="1">Nucleus</location>
    </subcellularLocation>
</comment>
<proteinExistence type="predicted"/>
<sequence length="663" mass="74456">MGTLQARDPASAVARVIGAAGPSEKRQGRRPACVECRRRKIKCDRKYPCASCLALDHECRQPPPGPARRPRRRNHHELYDKIARVESLLAQCAIPLEHGESQSLLSGLPSDMLNSGEPDGFQQPAALAQPQRQQPQGTLVQVWNGGLEFRDSKAMAVVFDDLQTIRALIDVELEQEAWLPLVEAPGQRRQSYDASIPFIDRLSASVPPAHSIDVLWRVFLDRVDPVTKVIHVPTFRMRVIDAINDFTSVPLATAALLFCIFLTASGSLSQQEHWDELGRSQADTIADFTLGLKLALTELNYLKNHNLEVLCSLALYSLFQQTRNGSSDPWILNGVVVNIAYRLGLHLDGSHANLSVFECEMRRRLWWQIVILETRSGGAFGTGSHLLPSRRDTRIPLNVNDEDLSPTMPAEPRPHDGPTEMSFCIVAYEVRKQALAQPRLWSIDDILWRQLPSPTNPYSSPSVEILGVMTALQWFSKDIDGILHPLENNLCPDPATNPLHAMAQCNREALSRIIQLLVTPMEESPEWGTEVLGPDDNFFRISLAANEEALRARKAAGRRFAWYADIDLKMQDLYYLGAQLQSRPAGSMAHRVWSVMEDTYALHEELWELRDKENMTLCNLLLSAWDTRSVHLATSHVVLPEPPFLSRLREKVLVMKAEALGML</sequence>
<evidence type="ECO:0000313" key="7">
    <source>
        <dbReference type="Proteomes" id="UP001230504"/>
    </source>
</evidence>
<reference evidence="6" key="1">
    <citation type="submission" date="2021-06" db="EMBL/GenBank/DDBJ databases">
        <title>Comparative genomics, transcriptomics and evolutionary studies reveal genomic signatures of adaptation to plant cell wall in hemibiotrophic fungi.</title>
        <authorList>
            <consortium name="DOE Joint Genome Institute"/>
            <person name="Baroncelli R."/>
            <person name="Diaz J.F."/>
            <person name="Benocci T."/>
            <person name="Peng M."/>
            <person name="Battaglia E."/>
            <person name="Haridas S."/>
            <person name="Andreopoulos W."/>
            <person name="Labutti K."/>
            <person name="Pangilinan J."/>
            <person name="Floch G.L."/>
            <person name="Makela M.R."/>
            <person name="Henrissat B."/>
            <person name="Grigoriev I.V."/>
            <person name="Crouch J.A."/>
            <person name="De Vries R.P."/>
            <person name="Sukno S.A."/>
            <person name="Thon M.R."/>
        </authorList>
    </citation>
    <scope>NUCLEOTIDE SEQUENCE</scope>
    <source>
        <strain evidence="6">CBS 125086</strain>
    </source>
</reference>
<dbReference type="RefSeq" id="XP_060417942.1">
    <property type="nucleotide sequence ID" value="XM_060553053.1"/>
</dbReference>
<name>A0AAD8Q714_9PEZI</name>
<dbReference type="GO" id="GO:0006351">
    <property type="term" value="P:DNA-templated transcription"/>
    <property type="evidence" value="ECO:0007669"/>
    <property type="project" value="InterPro"/>
</dbReference>
<evidence type="ECO:0000259" key="5">
    <source>
        <dbReference type="PROSITE" id="PS50048"/>
    </source>
</evidence>
<evidence type="ECO:0000313" key="6">
    <source>
        <dbReference type="EMBL" id="KAK1597128.1"/>
    </source>
</evidence>
<dbReference type="CDD" id="cd12148">
    <property type="entry name" value="fungal_TF_MHR"/>
    <property type="match status" value="1"/>
</dbReference>
<dbReference type="EMBL" id="JAHLJV010000009">
    <property type="protein sequence ID" value="KAK1597128.1"/>
    <property type="molecule type" value="Genomic_DNA"/>
</dbReference>
<dbReference type="SUPFAM" id="SSF57701">
    <property type="entry name" value="Zn2/Cys6 DNA-binding domain"/>
    <property type="match status" value="1"/>
</dbReference>
<keyword evidence="7" id="KW-1185">Reference proteome</keyword>
<dbReference type="GO" id="GO:0008270">
    <property type="term" value="F:zinc ion binding"/>
    <property type="evidence" value="ECO:0007669"/>
    <property type="project" value="InterPro"/>
</dbReference>
<dbReference type="CDD" id="cd00067">
    <property type="entry name" value="GAL4"/>
    <property type="match status" value="1"/>
</dbReference>
<dbReference type="GO" id="GO:0003677">
    <property type="term" value="F:DNA binding"/>
    <property type="evidence" value="ECO:0007669"/>
    <property type="project" value="InterPro"/>
</dbReference>
<dbReference type="PROSITE" id="PS00463">
    <property type="entry name" value="ZN2_CY6_FUNGAL_1"/>
    <property type="match status" value="1"/>
</dbReference>
<keyword evidence="3" id="KW-0539">Nucleus</keyword>
<dbReference type="SMART" id="SM00066">
    <property type="entry name" value="GAL4"/>
    <property type="match status" value="1"/>
</dbReference>
<gene>
    <name evidence="6" type="ORF">LY79DRAFT_405759</name>
</gene>
<feature type="domain" description="Zn(2)-C6 fungal-type" evidence="5">
    <location>
        <begin position="32"/>
        <end position="61"/>
    </location>
</feature>
<dbReference type="InterPro" id="IPR001138">
    <property type="entry name" value="Zn2Cys6_DnaBD"/>
</dbReference>
<dbReference type="InterPro" id="IPR036864">
    <property type="entry name" value="Zn2-C6_fun-type_DNA-bd_sf"/>
</dbReference>
<dbReference type="SMART" id="SM00906">
    <property type="entry name" value="Fungal_trans"/>
    <property type="match status" value="1"/>
</dbReference>
<dbReference type="InterPro" id="IPR007219">
    <property type="entry name" value="XnlR_reg_dom"/>
</dbReference>
<dbReference type="InterPro" id="IPR050613">
    <property type="entry name" value="Sec_Metabolite_Reg"/>
</dbReference>
<dbReference type="Proteomes" id="UP001230504">
    <property type="component" value="Unassembled WGS sequence"/>
</dbReference>
<accession>A0AAD8Q714</accession>
<evidence type="ECO:0000256" key="4">
    <source>
        <dbReference type="SAM" id="MobiDB-lite"/>
    </source>
</evidence>
<feature type="region of interest" description="Disordered" evidence="4">
    <location>
        <begin position="105"/>
        <end position="134"/>
    </location>
</feature>
<dbReference type="Gene3D" id="4.10.240.10">
    <property type="entry name" value="Zn(2)-C6 fungal-type DNA-binding domain"/>
    <property type="match status" value="1"/>
</dbReference>
<evidence type="ECO:0000256" key="3">
    <source>
        <dbReference type="ARBA" id="ARBA00023242"/>
    </source>
</evidence>
<dbReference type="Pfam" id="PF04082">
    <property type="entry name" value="Fungal_trans"/>
    <property type="match status" value="1"/>
</dbReference>
<dbReference type="GeneID" id="85437293"/>
<dbReference type="AlphaFoldDB" id="A0AAD8Q714"/>
<dbReference type="GO" id="GO:0005634">
    <property type="term" value="C:nucleus"/>
    <property type="evidence" value="ECO:0007669"/>
    <property type="project" value="UniProtKB-SubCell"/>
</dbReference>
<evidence type="ECO:0000256" key="1">
    <source>
        <dbReference type="ARBA" id="ARBA00004123"/>
    </source>
</evidence>
<organism evidence="6 7">
    <name type="scientific">Colletotrichum navitas</name>
    <dbReference type="NCBI Taxonomy" id="681940"/>
    <lineage>
        <taxon>Eukaryota</taxon>
        <taxon>Fungi</taxon>
        <taxon>Dikarya</taxon>
        <taxon>Ascomycota</taxon>
        <taxon>Pezizomycotina</taxon>
        <taxon>Sordariomycetes</taxon>
        <taxon>Hypocreomycetidae</taxon>
        <taxon>Glomerellales</taxon>
        <taxon>Glomerellaceae</taxon>
        <taxon>Colletotrichum</taxon>
        <taxon>Colletotrichum graminicola species complex</taxon>
    </lineage>
</organism>
<dbReference type="Pfam" id="PF00172">
    <property type="entry name" value="Zn_clus"/>
    <property type="match status" value="1"/>
</dbReference>
<protein>
    <submittedName>
        <fullName evidence="6">Fungal-specific transcription factor domain-containing protein</fullName>
    </submittedName>
</protein>
<evidence type="ECO:0000256" key="2">
    <source>
        <dbReference type="ARBA" id="ARBA00022723"/>
    </source>
</evidence>